<proteinExistence type="predicted"/>
<comment type="caution">
    <text evidence="3">The sequence shown here is derived from an EMBL/GenBank/DDBJ whole genome shotgun (WGS) entry which is preliminary data.</text>
</comment>
<organism evidence="3 4">
    <name type="scientific">Halorussus aquaticus</name>
    <dbReference type="NCBI Taxonomy" id="2953748"/>
    <lineage>
        <taxon>Archaea</taxon>
        <taxon>Methanobacteriati</taxon>
        <taxon>Methanobacteriota</taxon>
        <taxon>Stenosarchaea group</taxon>
        <taxon>Halobacteria</taxon>
        <taxon>Halobacteriales</taxon>
        <taxon>Haladaptataceae</taxon>
        <taxon>Halorussus</taxon>
    </lineage>
</organism>
<sequence>MNSESLVEVSVLPDALCEREQWVCWKEEERDGKATKIPVTPGSGEFASSTDSETWTGVEIALDYVESGNADGVGFVFTDDDPIVGVDLDDCRDSETGDADDAALDIIERLDSYTEVSPSGTGYHVLIKGDLPDGRNRRGSFELYETARFFTVTGDHVEETPSRVARRQDALSAIHREYVQDTDDSSEAEPDQRESANKKSTADGPSEVDVDLEDEELLEKAMNASNGTKFERLWKGNTSGYDSQSEADMALCNMLAFWTGGDQTEMDSLFRQSGLLREKWDEVHYADGSTYGEKTIERAVGNTSAFYDPEPREEQTQDSPSTEDSSVDTGRDESRRSQAYLTEKNRLLAERVEELETLLEWKNERIDELEAEVERLTAELTEYEQETEQTHEEQTTDVSLDDEEESQSESVWGRTKRLFGNDPHS</sequence>
<dbReference type="Proteomes" id="UP001595945">
    <property type="component" value="Unassembled WGS sequence"/>
</dbReference>
<gene>
    <name evidence="3" type="ORF">ACFO9K_21420</name>
</gene>
<feature type="region of interest" description="Disordered" evidence="1">
    <location>
        <begin position="179"/>
        <end position="209"/>
    </location>
</feature>
<reference evidence="3 4" key="1">
    <citation type="journal article" date="2019" name="Int. J. Syst. Evol. Microbiol.">
        <title>The Global Catalogue of Microorganisms (GCM) 10K type strain sequencing project: providing services to taxonomists for standard genome sequencing and annotation.</title>
        <authorList>
            <consortium name="The Broad Institute Genomics Platform"/>
            <consortium name="The Broad Institute Genome Sequencing Center for Infectious Disease"/>
            <person name="Wu L."/>
            <person name="Ma J."/>
        </authorList>
    </citation>
    <scope>NUCLEOTIDE SEQUENCE [LARGE SCALE GENOMIC DNA]</scope>
    <source>
        <strain evidence="3 4">XZYJ18</strain>
    </source>
</reference>
<accession>A0ABD5Q7Z3</accession>
<dbReference type="Pfam" id="PF22763">
    <property type="entry name" value="NrS1-1_pol-like_HBD"/>
    <property type="match status" value="1"/>
</dbReference>
<evidence type="ECO:0000256" key="1">
    <source>
        <dbReference type="SAM" id="MobiDB-lite"/>
    </source>
</evidence>
<feature type="region of interest" description="Disordered" evidence="1">
    <location>
        <begin position="381"/>
        <end position="425"/>
    </location>
</feature>
<dbReference type="RefSeq" id="WP_254270772.1">
    <property type="nucleotide sequence ID" value="NZ_CP100403.1"/>
</dbReference>
<feature type="compositionally biased region" description="Polar residues" evidence="1">
    <location>
        <begin position="317"/>
        <end position="328"/>
    </location>
</feature>
<evidence type="ECO:0000313" key="4">
    <source>
        <dbReference type="Proteomes" id="UP001595945"/>
    </source>
</evidence>
<dbReference type="AlphaFoldDB" id="A0ABD5Q7Z3"/>
<feature type="compositionally biased region" description="Acidic residues" evidence="1">
    <location>
        <begin position="180"/>
        <end position="189"/>
    </location>
</feature>
<dbReference type="GeneID" id="73047956"/>
<feature type="domain" description="NrS-1 polymerase-like HBD" evidence="2">
    <location>
        <begin position="244"/>
        <end position="309"/>
    </location>
</feature>
<name>A0ABD5Q7Z3_9EURY</name>
<keyword evidence="4" id="KW-1185">Reference proteome</keyword>
<evidence type="ECO:0000313" key="3">
    <source>
        <dbReference type="EMBL" id="MFC4826817.1"/>
    </source>
</evidence>
<protein>
    <recommendedName>
        <fullName evidence="2">NrS-1 polymerase-like HBD domain-containing protein</fullName>
    </recommendedName>
</protein>
<feature type="region of interest" description="Disordered" evidence="1">
    <location>
        <begin position="303"/>
        <end position="338"/>
    </location>
</feature>
<evidence type="ECO:0000259" key="2">
    <source>
        <dbReference type="Pfam" id="PF22763"/>
    </source>
</evidence>
<feature type="compositionally biased region" description="Basic and acidic residues" evidence="1">
    <location>
        <begin position="190"/>
        <end position="201"/>
    </location>
</feature>
<dbReference type="InterPro" id="IPR054468">
    <property type="entry name" value="NrSPol-like_HBD"/>
</dbReference>
<dbReference type="EMBL" id="JBHSHT010000003">
    <property type="protein sequence ID" value="MFC4826817.1"/>
    <property type="molecule type" value="Genomic_DNA"/>
</dbReference>